<keyword evidence="3 5" id="KW-0720">Serine protease</keyword>
<dbReference type="STRING" id="50429.A0A2B4SNV5"/>
<dbReference type="InterPro" id="IPR043504">
    <property type="entry name" value="Peptidase_S1_PA_chymotrypsin"/>
</dbReference>
<dbReference type="Pfam" id="PF00090">
    <property type="entry name" value="TSP_1"/>
    <property type="match status" value="1"/>
</dbReference>
<keyword evidence="2 5" id="KW-0378">Hydrolase</keyword>
<evidence type="ECO:0000256" key="1">
    <source>
        <dbReference type="ARBA" id="ARBA00022670"/>
    </source>
</evidence>
<dbReference type="InterPro" id="IPR001314">
    <property type="entry name" value="Peptidase_S1A"/>
</dbReference>
<evidence type="ECO:0000256" key="2">
    <source>
        <dbReference type="ARBA" id="ARBA00022801"/>
    </source>
</evidence>
<evidence type="ECO:0000313" key="8">
    <source>
        <dbReference type="EMBL" id="PFX32354.1"/>
    </source>
</evidence>
<dbReference type="PRINTS" id="PR00722">
    <property type="entry name" value="CHYMOTRYPSIN"/>
</dbReference>
<protein>
    <submittedName>
        <fullName evidence="8">Plasma kallikrein</fullName>
    </submittedName>
</protein>
<reference evidence="9" key="1">
    <citation type="journal article" date="2017" name="bioRxiv">
        <title>Comparative analysis of the genomes of Stylophora pistillata and Acropora digitifera provides evidence for extensive differences between species of corals.</title>
        <authorList>
            <person name="Voolstra C.R."/>
            <person name="Li Y."/>
            <person name="Liew Y.J."/>
            <person name="Baumgarten S."/>
            <person name="Zoccola D."/>
            <person name="Flot J.-F."/>
            <person name="Tambutte S."/>
            <person name="Allemand D."/>
            <person name="Aranda M."/>
        </authorList>
    </citation>
    <scope>NUCLEOTIDE SEQUENCE [LARGE SCALE GENOMIC DNA]</scope>
</reference>
<dbReference type="OrthoDB" id="446173at2759"/>
<dbReference type="PROSITE" id="PS00134">
    <property type="entry name" value="TRYPSIN_HIS"/>
    <property type="match status" value="1"/>
</dbReference>
<dbReference type="FunFam" id="2.20.100.10:FF:000001">
    <property type="entry name" value="semaphorin-5A isoform X1"/>
    <property type="match status" value="1"/>
</dbReference>
<dbReference type="GO" id="GO:0006508">
    <property type="term" value="P:proteolysis"/>
    <property type="evidence" value="ECO:0007669"/>
    <property type="project" value="UniProtKB-KW"/>
</dbReference>
<evidence type="ECO:0000313" key="9">
    <source>
        <dbReference type="Proteomes" id="UP000225706"/>
    </source>
</evidence>
<dbReference type="InterPro" id="IPR000884">
    <property type="entry name" value="TSP1_rpt"/>
</dbReference>
<dbReference type="SMART" id="SM00209">
    <property type="entry name" value="TSP1"/>
    <property type="match status" value="1"/>
</dbReference>
<keyword evidence="6" id="KW-1133">Transmembrane helix</keyword>
<evidence type="ECO:0000256" key="6">
    <source>
        <dbReference type="SAM" id="Phobius"/>
    </source>
</evidence>
<sequence length="378" mass="41680">MASTFQIFMAVFSVFSVFNVFIFTYNGCSATRTIWTTIDDGRSFDDDGQDDGSDDQISGDYVVHGNWGNWGRWSSCVKGCGGIETRTRLRYCIKPPPEHGGRPCKGYGYDKEQCPKKAQSPSTLTSSRIVGGRVTHVRDWPWQVGLKLSHGGGIFCGGSLLNQEWVLTAAHCVKDLALRGRKNEMCVDPVPNRRLQVVLGESDVKKVEGHEISRGLSKLCIHQKYNEITMDYDIALLHLGKPVNYSDAVSPICMPSSSWASSNSSQCYVTGWGQIREAGPTSDKLRVAQVPIIEHNECKKMYQGKSLTRRMLCAGYKQGRIDSCQGDSGGPLACWENGAFVLAGAVSWGFGCAQRNQPGVYANIPFFQSWIDLAMRSG</sequence>
<dbReference type="EMBL" id="LSMT01000024">
    <property type="protein sequence ID" value="PFX32354.1"/>
    <property type="molecule type" value="Genomic_DNA"/>
</dbReference>
<gene>
    <name evidence="8" type="primary">KLKB1</name>
    <name evidence="8" type="ORF">AWC38_SpisGene2829</name>
</gene>
<keyword evidence="4" id="KW-1015">Disulfide bond</keyword>
<organism evidence="8 9">
    <name type="scientific">Stylophora pistillata</name>
    <name type="common">Smooth cauliflower coral</name>
    <dbReference type="NCBI Taxonomy" id="50429"/>
    <lineage>
        <taxon>Eukaryota</taxon>
        <taxon>Metazoa</taxon>
        <taxon>Cnidaria</taxon>
        <taxon>Anthozoa</taxon>
        <taxon>Hexacorallia</taxon>
        <taxon>Scleractinia</taxon>
        <taxon>Astrocoeniina</taxon>
        <taxon>Pocilloporidae</taxon>
        <taxon>Stylophora</taxon>
    </lineage>
</organism>
<dbReference type="GO" id="GO:0004252">
    <property type="term" value="F:serine-type endopeptidase activity"/>
    <property type="evidence" value="ECO:0007669"/>
    <property type="project" value="InterPro"/>
</dbReference>
<dbReference type="Gene3D" id="2.40.10.10">
    <property type="entry name" value="Trypsin-like serine proteases"/>
    <property type="match status" value="1"/>
</dbReference>
<feature type="transmembrane region" description="Helical" evidence="6">
    <location>
        <begin position="7"/>
        <end position="25"/>
    </location>
</feature>
<feature type="domain" description="Peptidase S1" evidence="7">
    <location>
        <begin position="129"/>
        <end position="376"/>
    </location>
</feature>
<keyword evidence="6" id="KW-0472">Membrane</keyword>
<evidence type="ECO:0000256" key="4">
    <source>
        <dbReference type="ARBA" id="ARBA00023157"/>
    </source>
</evidence>
<dbReference type="PANTHER" id="PTHR24252:SF7">
    <property type="entry name" value="HYALIN"/>
    <property type="match status" value="1"/>
</dbReference>
<dbReference type="InterPro" id="IPR009003">
    <property type="entry name" value="Peptidase_S1_PA"/>
</dbReference>
<dbReference type="PROSITE" id="PS50240">
    <property type="entry name" value="TRYPSIN_DOM"/>
    <property type="match status" value="1"/>
</dbReference>
<dbReference type="InterPro" id="IPR033116">
    <property type="entry name" value="TRYPSIN_SER"/>
</dbReference>
<dbReference type="InterPro" id="IPR036383">
    <property type="entry name" value="TSP1_rpt_sf"/>
</dbReference>
<evidence type="ECO:0000256" key="3">
    <source>
        <dbReference type="ARBA" id="ARBA00022825"/>
    </source>
</evidence>
<dbReference type="Gene3D" id="2.20.100.10">
    <property type="entry name" value="Thrombospondin type-1 (TSP1) repeat"/>
    <property type="match status" value="1"/>
</dbReference>
<evidence type="ECO:0000259" key="7">
    <source>
        <dbReference type="PROSITE" id="PS50240"/>
    </source>
</evidence>
<dbReference type="SMART" id="SM00020">
    <property type="entry name" value="Tryp_SPc"/>
    <property type="match status" value="1"/>
</dbReference>
<dbReference type="Pfam" id="PF00089">
    <property type="entry name" value="Trypsin"/>
    <property type="match status" value="1"/>
</dbReference>
<name>A0A2B4SNV5_STYPI</name>
<dbReference type="AlphaFoldDB" id="A0A2B4SNV5"/>
<dbReference type="SUPFAM" id="SSF50494">
    <property type="entry name" value="Trypsin-like serine proteases"/>
    <property type="match status" value="1"/>
</dbReference>
<proteinExistence type="predicted"/>
<dbReference type="Proteomes" id="UP000225706">
    <property type="component" value="Unassembled WGS sequence"/>
</dbReference>
<keyword evidence="1 5" id="KW-0645">Protease</keyword>
<dbReference type="PANTHER" id="PTHR24252">
    <property type="entry name" value="ACROSIN-RELATED"/>
    <property type="match status" value="1"/>
</dbReference>
<dbReference type="SUPFAM" id="SSF82895">
    <property type="entry name" value="TSP-1 type 1 repeat"/>
    <property type="match status" value="1"/>
</dbReference>
<dbReference type="PROSITE" id="PS00135">
    <property type="entry name" value="TRYPSIN_SER"/>
    <property type="match status" value="1"/>
</dbReference>
<accession>A0A2B4SNV5</accession>
<comment type="caution">
    <text evidence="8">The sequence shown here is derived from an EMBL/GenBank/DDBJ whole genome shotgun (WGS) entry which is preliminary data.</text>
</comment>
<keyword evidence="6" id="KW-0812">Transmembrane</keyword>
<dbReference type="PROSITE" id="PS50092">
    <property type="entry name" value="TSP1"/>
    <property type="match status" value="1"/>
</dbReference>
<dbReference type="InterPro" id="IPR001254">
    <property type="entry name" value="Trypsin_dom"/>
</dbReference>
<dbReference type="InterPro" id="IPR018114">
    <property type="entry name" value="TRYPSIN_HIS"/>
</dbReference>
<dbReference type="CDD" id="cd00190">
    <property type="entry name" value="Tryp_SPc"/>
    <property type="match status" value="1"/>
</dbReference>
<evidence type="ECO:0000256" key="5">
    <source>
        <dbReference type="RuleBase" id="RU363034"/>
    </source>
</evidence>
<keyword evidence="9" id="KW-1185">Reference proteome</keyword>
<dbReference type="FunFam" id="2.40.10.10:FF:000003">
    <property type="entry name" value="Transmembrane serine protease 3"/>
    <property type="match status" value="1"/>
</dbReference>